<dbReference type="RefSeq" id="WP_199567955.1">
    <property type="nucleotide sequence ID" value="NZ_JAENBP010000005.1"/>
</dbReference>
<keyword evidence="3" id="KW-1185">Reference proteome</keyword>
<proteinExistence type="predicted"/>
<sequence>MMRKRKLFIPVVLILAIFLVACANANNSSELKMTETKEVSEVMKDVEPNQRPEVNNDPAAQIFNTAYENNQFITATTNELGDPEPTTPTDLKERLANGGLVIIHRYTGSGGSGDESIPGSIDDGQRISSSSIDNMTQLGNVYKSLNVPISSVWSSQYYFVYQHAVAAMGEPVMMNRDLTGSLNFSDNDELERSLQGLRNWTVSPPPAGENIVLFTHQGKFEKAYGYYLNAGQTIIFEPDESGVPHVIANLTLEEWLALAS</sequence>
<feature type="chain" id="PRO_5037734922" description="Histidine phosphatase family protein" evidence="1">
    <location>
        <begin position="26"/>
        <end position="260"/>
    </location>
</feature>
<evidence type="ECO:0000256" key="1">
    <source>
        <dbReference type="SAM" id="SignalP"/>
    </source>
</evidence>
<name>A0A934UDP5_9STRE</name>
<reference evidence="2 3" key="1">
    <citation type="journal article" date="2021" name="Int. J. Syst. Evol. Microbiol.">
        <title>Streptococcus vicugnae sp. nov., isolated from faeces of alpacas (Vicugna pacos) and cattle (Bos taurus), Streptococcus zalophi sp. nov., and Streptococcus pacificus sp. nov., isolated from respiratory tract of California sea lions (Zalophus californianus).</title>
        <authorList>
            <person name="Volokhov D.V."/>
            <person name="Zagorodnyaya T.A."/>
            <person name="Shen Z."/>
            <person name="Blom J."/>
            <person name="Furtak V.A."/>
            <person name="Eisenberg T."/>
            <person name="Fan P."/>
            <person name="Jeong K.C."/>
            <person name="Gao Y."/>
            <person name="Zhang S."/>
            <person name="Amselle M."/>
        </authorList>
    </citation>
    <scope>NUCLEOTIDE SEQUENCE [LARGE SCALE GENOMIC DNA]</scope>
    <source>
        <strain evidence="3">CSL7508-lung</strain>
    </source>
</reference>
<protein>
    <recommendedName>
        <fullName evidence="4">Histidine phosphatase family protein</fullName>
    </recommendedName>
</protein>
<evidence type="ECO:0008006" key="4">
    <source>
        <dbReference type="Google" id="ProtNLM"/>
    </source>
</evidence>
<feature type="signal peptide" evidence="1">
    <location>
        <begin position="1"/>
        <end position="25"/>
    </location>
</feature>
<dbReference type="PROSITE" id="PS51257">
    <property type="entry name" value="PROKAR_LIPOPROTEIN"/>
    <property type="match status" value="1"/>
</dbReference>
<accession>A0A934UDP5</accession>
<dbReference type="Proteomes" id="UP000644875">
    <property type="component" value="Unassembled WGS sequence"/>
</dbReference>
<organism evidence="2 3">
    <name type="scientific">Streptococcus zalophi</name>
    <dbReference type="NCBI Taxonomy" id="640031"/>
    <lineage>
        <taxon>Bacteria</taxon>
        <taxon>Bacillati</taxon>
        <taxon>Bacillota</taxon>
        <taxon>Bacilli</taxon>
        <taxon>Lactobacillales</taxon>
        <taxon>Streptococcaceae</taxon>
        <taxon>Streptococcus</taxon>
    </lineage>
</organism>
<dbReference type="AlphaFoldDB" id="A0A934UDP5"/>
<comment type="caution">
    <text evidence="2">The sequence shown here is derived from an EMBL/GenBank/DDBJ whole genome shotgun (WGS) entry which is preliminary data.</text>
</comment>
<keyword evidence="1" id="KW-0732">Signal</keyword>
<gene>
    <name evidence="2" type="ORF">JHK64_05280</name>
</gene>
<dbReference type="EMBL" id="JAENBP010000005">
    <property type="protein sequence ID" value="MBJ8350042.1"/>
    <property type="molecule type" value="Genomic_DNA"/>
</dbReference>
<evidence type="ECO:0000313" key="2">
    <source>
        <dbReference type="EMBL" id="MBJ8350042.1"/>
    </source>
</evidence>
<evidence type="ECO:0000313" key="3">
    <source>
        <dbReference type="Proteomes" id="UP000644875"/>
    </source>
</evidence>